<accession>A0AAD2CZK9</accession>
<protein>
    <submittedName>
        <fullName evidence="2">Uncharacterized protein</fullName>
    </submittedName>
</protein>
<proteinExistence type="predicted"/>
<sequence length="129" mass="14539">MKSPKQSAMKSPMKSSTADTELSFSQPLPPMPESPSESSALGEKMWFEESPTKTKALKTTFDEPPTTSPKASKAPKVSPRTPTEATKEEIETQLGISHVRNWKKLWTRPKKKSYLNLKEKQRQLIAVHE</sequence>
<feature type="region of interest" description="Disordered" evidence="1">
    <location>
        <begin position="1"/>
        <end position="91"/>
    </location>
</feature>
<dbReference type="Proteomes" id="UP001295423">
    <property type="component" value="Unassembled WGS sequence"/>
</dbReference>
<reference evidence="2" key="1">
    <citation type="submission" date="2023-08" db="EMBL/GenBank/DDBJ databases">
        <authorList>
            <person name="Audoor S."/>
            <person name="Bilcke G."/>
        </authorList>
    </citation>
    <scope>NUCLEOTIDE SEQUENCE</scope>
</reference>
<name>A0AAD2CZK9_9STRA</name>
<organism evidence="2 3">
    <name type="scientific">Cylindrotheca closterium</name>
    <dbReference type="NCBI Taxonomy" id="2856"/>
    <lineage>
        <taxon>Eukaryota</taxon>
        <taxon>Sar</taxon>
        <taxon>Stramenopiles</taxon>
        <taxon>Ochrophyta</taxon>
        <taxon>Bacillariophyta</taxon>
        <taxon>Bacillariophyceae</taxon>
        <taxon>Bacillariophycidae</taxon>
        <taxon>Bacillariales</taxon>
        <taxon>Bacillariaceae</taxon>
        <taxon>Cylindrotheca</taxon>
    </lineage>
</organism>
<evidence type="ECO:0000313" key="2">
    <source>
        <dbReference type="EMBL" id="CAJ1944154.1"/>
    </source>
</evidence>
<dbReference type="AlphaFoldDB" id="A0AAD2CZK9"/>
<gene>
    <name evidence="2" type="ORF">CYCCA115_LOCUS8754</name>
</gene>
<feature type="compositionally biased region" description="Polar residues" evidence="1">
    <location>
        <begin position="1"/>
        <end position="24"/>
    </location>
</feature>
<evidence type="ECO:0000313" key="3">
    <source>
        <dbReference type="Proteomes" id="UP001295423"/>
    </source>
</evidence>
<evidence type="ECO:0000256" key="1">
    <source>
        <dbReference type="SAM" id="MobiDB-lite"/>
    </source>
</evidence>
<comment type="caution">
    <text evidence="2">The sequence shown here is derived from an EMBL/GenBank/DDBJ whole genome shotgun (WGS) entry which is preliminary data.</text>
</comment>
<keyword evidence="3" id="KW-1185">Reference proteome</keyword>
<dbReference type="EMBL" id="CAKOGP040001213">
    <property type="protein sequence ID" value="CAJ1944154.1"/>
    <property type="molecule type" value="Genomic_DNA"/>
</dbReference>